<evidence type="ECO:0000256" key="10">
    <source>
        <dbReference type="ARBA" id="ARBA00023242"/>
    </source>
</evidence>
<keyword evidence="6" id="KW-0805">Transcription regulation</keyword>
<dbReference type="Pfam" id="PF15613">
    <property type="entry name" value="WSD"/>
    <property type="match status" value="1"/>
</dbReference>
<dbReference type="Pfam" id="PF10537">
    <property type="entry name" value="WAC_Acf1_DNA_bd"/>
    <property type="match status" value="1"/>
</dbReference>
<keyword evidence="9" id="KW-0804">Transcription</keyword>
<dbReference type="GO" id="GO:0000228">
    <property type="term" value="C:nuclear chromosome"/>
    <property type="evidence" value="ECO:0007669"/>
    <property type="project" value="TreeGrafter"/>
</dbReference>
<feature type="region of interest" description="Disordered" evidence="15">
    <location>
        <begin position="680"/>
        <end position="719"/>
    </location>
</feature>
<feature type="region of interest" description="Disordered" evidence="15">
    <location>
        <begin position="1314"/>
        <end position="1537"/>
    </location>
</feature>
<name>A0A8J2LSS1_9HEXA</name>
<dbReference type="GO" id="GO:0008270">
    <property type="term" value="F:zinc ion binding"/>
    <property type="evidence" value="ECO:0007669"/>
    <property type="project" value="UniProtKB-KW"/>
</dbReference>
<evidence type="ECO:0000256" key="4">
    <source>
        <dbReference type="ARBA" id="ARBA00022771"/>
    </source>
</evidence>
<evidence type="ECO:0000256" key="11">
    <source>
        <dbReference type="ARBA" id="ARBA00068253"/>
    </source>
</evidence>
<evidence type="ECO:0000313" key="20">
    <source>
        <dbReference type="EMBL" id="CAG7837595.1"/>
    </source>
</evidence>
<keyword evidence="5" id="KW-0862">Zinc</keyword>
<dbReference type="GO" id="GO:0008623">
    <property type="term" value="C:CHRAC"/>
    <property type="evidence" value="ECO:0007669"/>
    <property type="project" value="TreeGrafter"/>
</dbReference>
<feature type="compositionally biased region" description="Basic and acidic residues" evidence="15">
    <location>
        <begin position="286"/>
        <end position="314"/>
    </location>
</feature>
<dbReference type="InterPro" id="IPR047171">
    <property type="entry name" value="BAZ1A"/>
</dbReference>
<dbReference type="FunFam" id="3.30.40.10:FF:000300">
    <property type="entry name" value="Bromodomain adjacent to zinc finger domain protein 1A"/>
    <property type="match status" value="1"/>
</dbReference>
<dbReference type="InterPro" id="IPR013136">
    <property type="entry name" value="WSTF_Acf1_Cbp146"/>
</dbReference>
<comment type="caution">
    <text evidence="20">The sequence shown here is derived from an EMBL/GenBank/DDBJ whole genome shotgun (WGS) entry which is preliminary data.</text>
</comment>
<feature type="region of interest" description="Disordered" evidence="15">
    <location>
        <begin position="1033"/>
        <end position="1061"/>
    </location>
</feature>
<evidence type="ECO:0000256" key="6">
    <source>
        <dbReference type="ARBA" id="ARBA00023015"/>
    </source>
</evidence>
<feature type="compositionally biased region" description="Low complexity" evidence="15">
    <location>
        <begin position="1050"/>
        <end position="1059"/>
    </location>
</feature>
<feature type="domain" description="PHD-type" evidence="17">
    <location>
        <begin position="1269"/>
        <end position="1316"/>
    </location>
</feature>
<evidence type="ECO:0000256" key="2">
    <source>
        <dbReference type="ARBA" id="ARBA00022553"/>
    </source>
</evidence>
<evidence type="ECO:0000259" key="19">
    <source>
        <dbReference type="PROSITE" id="PS51136"/>
    </source>
</evidence>
<dbReference type="SMART" id="SM00249">
    <property type="entry name" value="PHD"/>
    <property type="match status" value="2"/>
</dbReference>
<dbReference type="Pfam" id="PF00439">
    <property type="entry name" value="Bromodomain"/>
    <property type="match status" value="1"/>
</dbReference>
<protein>
    <recommendedName>
        <fullName evidence="11">Bromodomain adjacent to zinc finger domain protein 1A</fullName>
    </recommendedName>
</protein>
<feature type="compositionally biased region" description="Low complexity" evidence="15">
    <location>
        <begin position="1499"/>
        <end position="1511"/>
    </location>
</feature>
<feature type="region of interest" description="Disordered" evidence="15">
    <location>
        <begin position="1236"/>
        <end position="1265"/>
    </location>
</feature>
<evidence type="ECO:0000256" key="9">
    <source>
        <dbReference type="ARBA" id="ARBA00023163"/>
    </source>
</evidence>
<feature type="compositionally biased region" description="Basic and acidic residues" evidence="15">
    <location>
        <begin position="1033"/>
        <end position="1049"/>
    </location>
</feature>
<comment type="subcellular location">
    <subcellularLocation>
        <location evidence="1 14">Nucleus</location>
    </subcellularLocation>
</comment>
<dbReference type="PROSITE" id="PS51136">
    <property type="entry name" value="WAC"/>
    <property type="match status" value="1"/>
</dbReference>
<dbReference type="PANTHER" id="PTHR46510">
    <property type="entry name" value="BROMODOMAIN ADJACENT TO ZINC FINGER DOMAIN PROTEIN 1A"/>
    <property type="match status" value="1"/>
</dbReference>
<feature type="domain" description="PHD-type" evidence="17">
    <location>
        <begin position="1164"/>
        <end position="1214"/>
    </location>
</feature>
<feature type="compositionally biased region" description="Acidic residues" evidence="15">
    <location>
        <begin position="1236"/>
        <end position="1247"/>
    </location>
</feature>
<dbReference type="OrthoDB" id="332390at2759"/>
<dbReference type="InterPro" id="IPR001487">
    <property type="entry name" value="Bromodomain"/>
</dbReference>
<dbReference type="GO" id="GO:0045740">
    <property type="term" value="P:positive regulation of DNA replication"/>
    <property type="evidence" value="ECO:0007669"/>
    <property type="project" value="TreeGrafter"/>
</dbReference>
<dbReference type="InterPro" id="IPR028941">
    <property type="entry name" value="WHIM2_dom"/>
</dbReference>
<feature type="compositionally biased region" description="Acidic residues" evidence="15">
    <location>
        <begin position="1390"/>
        <end position="1410"/>
    </location>
</feature>
<keyword evidence="4 13" id="KW-0863">Zinc-finger</keyword>
<dbReference type="GO" id="GO:0006355">
    <property type="term" value="P:regulation of DNA-templated transcription"/>
    <property type="evidence" value="ECO:0007669"/>
    <property type="project" value="TreeGrafter"/>
</dbReference>
<dbReference type="GO" id="GO:0003677">
    <property type="term" value="F:DNA binding"/>
    <property type="evidence" value="ECO:0007669"/>
    <property type="project" value="TreeGrafter"/>
</dbReference>
<organism evidence="20 21">
    <name type="scientific">Allacma fusca</name>
    <dbReference type="NCBI Taxonomy" id="39272"/>
    <lineage>
        <taxon>Eukaryota</taxon>
        <taxon>Metazoa</taxon>
        <taxon>Ecdysozoa</taxon>
        <taxon>Arthropoda</taxon>
        <taxon>Hexapoda</taxon>
        <taxon>Collembola</taxon>
        <taxon>Symphypleona</taxon>
        <taxon>Sminthuridae</taxon>
        <taxon>Allacma</taxon>
    </lineage>
</organism>
<feature type="compositionally biased region" description="Acidic residues" evidence="15">
    <location>
        <begin position="1363"/>
        <end position="1381"/>
    </location>
</feature>
<feature type="domain" description="DDT" evidence="18">
    <location>
        <begin position="432"/>
        <end position="497"/>
    </location>
</feature>
<feature type="compositionally biased region" description="Low complexity" evidence="15">
    <location>
        <begin position="1314"/>
        <end position="1323"/>
    </location>
</feature>
<evidence type="ECO:0000259" key="18">
    <source>
        <dbReference type="PROSITE" id="PS50827"/>
    </source>
</evidence>
<accession>A0A8J2LSS1</accession>
<dbReference type="Pfam" id="PF02791">
    <property type="entry name" value="DDT"/>
    <property type="match status" value="1"/>
</dbReference>
<evidence type="ECO:0000256" key="15">
    <source>
        <dbReference type="SAM" id="MobiDB-lite"/>
    </source>
</evidence>
<evidence type="ECO:0000256" key="3">
    <source>
        <dbReference type="ARBA" id="ARBA00022723"/>
    </source>
</evidence>
<gene>
    <name evidence="20" type="ORF">AFUS01_LOCUS46687</name>
</gene>
<dbReference type="PROSITE" id="PS50014">
    <property type="entry name" value="BROMODOMAIN_2"/>
    <property type="match status" value="1"/>
</dbReference>
<keyword evidence="10 14" id="KW-0539">Nucleus</keyword>
<evidence type="ECO:0000256" key="5">
    <source>
        <dbReference type="ARBA" id="ARBA00022833"/>
    </source>
</evidence>
<dbReference type="InterPro" id="IPR018501">
    <property type="entry name" value="DDT_dom"/>
</dbReference>
<dbReference type="Pfam" id="PF00628">
    <property type="entry name" value="PHD"/>
    <property type="match status" value="2"/>
</dbReference>
<evidence type="ECO:0000259" key="16">
    <source>
        <dbReference type="PROSITE" id="PS50014"/>
    </source>
</evidence>
<evidence type="ECO:0000256" key="13">
    <source>
        <dbReference type="PROSITE-ProRule" id="PRU00146"/>
    </source>
</evidence>
<dbReference type="InterPro" id="IPR028942">
    <property type="entry name" value="WHIM1_dom"/>
</dbReference>
<dbReference type="InterPro" id="IPR019786">
    <property type="entry name" value="Zinc_finger_PHD-type_CS"/>
</dbReference>
<evidence type="ECO:0000256" key="1">
    <source>
        <dbReference type="ARBA" id="ARBA00004123"/>
    </source>
</evidence>
<dbReference type="InterPro" id="IPR019787">
    <property type="entry name" value="Znf_PHD-finger"/>
</dbReference>
<keyword evidence="3" id="KW-0479">Metal-binding</keyword>
<feature type="compositionally biased region" description="Basic residues" evidence="15">
    <location>
        <begin position="350"/>
        <end position="360"/>
    </location>
</feature>
<dbReference type="EMBL" id="CAJVCH010571473">
    <property type="protein sequence ID" value="CAG7837595.1"/>
    <property type="molecule type" value="Genomic_DNA"/>
</dbReference>
<dbReference type="GO" id="GO:0031445">
    <property type="term" value="P:regulation of heterochromatin formation"/>
    <property type="evidence" value="ECO:0007669"/>
    <property type="project" value="TreeGrafter"/>
</dbReference>
<dbReference type="SMART" id="SM00571">
    <property type="entry name" value="DDT"/>
    <property type="match status" value="1"/>
</dbReference>
<keyword evidence="2" id="KW-0597">Phosphoprotein</keyword>
<dbReference type="Proteomes" id="UP000708208">
    <property type="component" value="Unassembled WGS sequence"/>
</dbReference>
<evidence type="ECO:0000259" key="17">
    <source>
        <dbReference type="PROSITE" id="PS50016"/>
    </source>
</evidence>
<feature type="region of interest" description="Disordered" evidence="15">
    <location>
        <begin position="822"/>
        <end position="857"/>
    </location>
</feature>
<dbReference type="PROSITE" id="PS50016">
    <property type="entry name" value="ZF_PHD_2"/>
    <property type="match status" value="2"/>
</dbReference>
<dbReference type="CDD" id="cd15539">
    <property type="entry name" value="PHD1_AIRE"/>
    <property type="match status" value="1"/>
</dbReference>
<feature type="compositionally biased region" description="Basic residues" evidence="15">
    <location>
        <begin position="1324"/>
        <end position="1343"/>
    </location>
</feature>
<proteinExistence type="predicted"/>
<evidence type="ECO:0000256" key="7">
    <source>
        <dbReference type="ARBA" id="ARBA00023054"/>
    </source>
</evidence>
<keyword evidence="21" id="KW-1185">Reference proteome</keyword>
<dbReference type="PANTHER" id="PTHR46510:SF1">
    <property type="entry name" value="BROMODOMAIN ADJACENT TO ZINC FINGER DOMAIN PROTEIN 1A"/>
    <property type="match status" value="1"/>
</dbReference>
<sequence length="1667" mass="189074">MPMLKRQLFVPLKPPADLRPDEEVFYLKLTNEIFRDYDEYFERMILCNSLVWSCSLTGKANLTFQEALDSEKQAKKQLKGFPKELKKALFYLVTLTNRAKVLDVYEDVYAYARERYFKNETVLSVIGNMWCPSRVTRIIYPTKEEIEAYRHEQIEKGEFEKNDYLKDDSWGPPPDLFRYEVQETDPSLHEVYILEAIDVKREKTLFTRDKCKYVLKLATEYSEEYRCWRVREDVAKSLGLASCRFEDIFIGPSPKFEPSPAPAPRVSVSAQANKSSKQSSPSRGKVPADGENKKKNASEPKPKIRKDGQQPEGKKKPRSKSLEPGSAKKSNKTTGQERKSGPVQANAIKERKKPGPKPKKDKVVEEKKVELTPQELKQIELERRAKEREKLRKEKKLIADFKKLWFKPKEDLEVEDLKDLPVPDPVQFKIPNHLFGDFVAVLEFFNCYSNMLKVRDCFSSGLGFDALETALCKNEVAGPLSDILQLLLRSIFRLQEAEHSEISHDQAAAVELDVDEIGGDTAKEAIEQATTAATWSTMYQNTPLHKLTLDHLSLSEVLRLHLLTSGARPSEKDVKFRWQNRGCYDSYDDPGLRLRLDEPQILKTLSHGSVFDLTIAEKLKVIMCLINQMLTFFDVRETMEDSFEQFKQNRITLRSLQAAEKRKETEDNLWKTRLRTDKVVPDPNSLKAPVEKDKEKNKEGSEDKDKEKPPSTKPPLTDEQIEALIEKRDKETAKRKQEIMWKEAELLDAINKHERKLGIHPVGRDRAFRRYWIFNTIAGIFVEHDDEFVGSCLPSPTPYLPDVNLNDFNFVKENFDKIKTIDKEGSDKENSTLATPKKSPKKKQASSKSRDAPPRPEIFGVCTGDPKACPVHCANEALPKWSFYWSPEQLDGLLEGLTPRGIREKELKQTLSDEKEGLINLLKRCPVNKLNRENEYPEYMLSIAERKAQRQGSTKHLNPNLNYPPGTPVEKILELQLRDLILETEEKIFLGTLGSLKVSDRDKWRKAIEDRTYDLQTEDLLWGQTKSLKKERLKKEAAQHKLSLDHNDDGSSTSGSSVGEARPVAESFPVNPHVKDLACAVLQLCQSVEPKFFKKPLGIGKDEGKTKSKSSGHESKAADLIKSQSLSTLERWESSLMASTSFSQIFMHLFTLDNSIEWSRSVLNARCRICRRKGDSDNMLLCDECNRGHHAYCLKPALQVIPKGDWYCSECRPPEPPPKINRRQRTQALNDDELNELLGSDDEDDDFSRDSPRKKQNGPRDLQSGDDEAEVCEVCGFGGQVICCDKCPRLYHLMCLDPPKTRVPRGTWYCPVCSNSSSSSSSKKGQKKASHQKSSRGSKRKATKNSSSSSGDDSDSESKEDSQEYSEQESEDEDVEGEEDNGLVNGYVEDGNDDDDEDGEETGDSDDEDVEKPKMKVKIGAPSTSRAQKNSTYGTRSSGGASSSASGRNRKYILYSDEEDSEAEHLGRGSKRKSASQAAVRIAQVAKRLRSDSKENESSENSNDSTQSQQQQRKRSYDSEGGSGASVTAGSDCPKRTRLQRMNTNQCGQNGELDNVLLDRLLADVMKHGDAWPFLKPVSRVEAPDYLQVVIHPMDLGTIKYKLNSMVYTCNEELISDLMLVFSNCMQYNESSHPIYKAGENLKRYCLYRLSKLGIHLSEPSSASGGN</sequence>
<reference evidence="20" key="1">
    <citation type="submission" date="2021-06" db="EMBL/GenBank/DDBJ databases">
        <authorList>
            <person name="Hodson N. C."/>
            <person name="Mongue J. A."/>
            <person name="Jaron S. K."/>
        </authorList>
    </citation>
    <scope>NUCLEOTIDE SEQUENCE</scope>
</reference>
<feature type="compositionally biased region" description="Low complexity" evidence="15">
    <location>
        <begin position="264"/>
        <end position="282"/>
    </location>
</feature>
<evidence type="ECO:0000256" key="14">
    <source>
        <dbReference type="PROSITE-ProRule" id="PRU00475"/>
    </source>
</evidence>
<dbReference type="InterPro" id="IPR001965">
    <property type="entry name" value="Znf_PHD"/>
</dbReference>
<feature type="domain" description="WAC" evidence="19">
    <location>
        <begin position="22"/>
        <end position="128"/>
    </location>
</feature>
<evidence type="ECO:0000313" key="21">
    <source>
        <dbReference type="Proteomes" id="UP000708208"/>
    </source>
</evidence>
<dbReference type="InterPro" id="IPR018359">
    <property type="entry name" value="Bromodomain_CS"/>
</dbReference>
<evidence type="ECO:0000256" key="8">
    <source>
        <dbReference type="ARBA" id="ARBA00023117"/>
    </source>
</evidence>
<dbReference type="PROSITE" id="PS00633">
    <property type="entry name" value="BROMODOMAIN_1"/>
    <property type="match status" value="1"/>
</dbReference>
<dbReference type="GO" id="GO:0006338">
    <property type="term" value="P:chromatin remodeling"/>
    <property type="evidence" value="ECO:0007669"/>
    <property type="project" value="InterPro"/>
</dbReference>
<dbReference type="SMART" id="SM00297">
    <property type="entry name" value="BROMO"/>
    <property type="match status" value="1"/>
</dbReference>
<keyword evidence="8 12" id="KW-0103">Bromodomain</keyword>
<dbReference type="PROSITE" id="PS01359">
    <property type="entry name" value="ZF_PHD_1"/>
    <property type="match status" value="1"/>
</dbReference>
<feature type="region of interest" description="Disordered" evidence="15">
    <location>
        <begin position="256"/>
        <end position="369"/>
    </location>
</feature>
<feature type="compositionally biased region" description="Low complexity" evidence="15">
    <location>
        <begin position="1431"/>
        <end position="1447"/>
    </location>
</feature>
<feature type="domain" description="Bromo" evidence="16">
    <location>
        <begin position="1566"/>
        <end position="1636"/>
    </location>
</feature>
<evidence type="ECO:0000256" key="12">
    <source>
        <dbReference type="PROSITE-ProRule" id="PRU00035"/>
    </source>
</evidence>
<feature type="compositionally biased region" description="Basic and acidic residues" evidence="15">
    <location>
        <begin position="689"/>
        <end position="710"/>
    </location>
</feature>
<dbReference type="PROSITE" id="PS50827">
    <property type="entry name" value="DDT"/>
    <property type="match status" value="1"/>
</dbReference>
<keyword evidence="7" id="KW-0175">Coiled coil</keyword>
<dbReference type="Pfam" id="PF15612">
    <property type="entry name" value="WHIM1"/>
    <property type="match status" value="1"/>
</dbReference>